<sequence length="133" mass="15469">MLHDNKRKIPENPVISINLSIPNNQTPLFKNLSKEEIKIGILPTEMPPINRVGEKNIKLDELCTNNNNKSTKNGIFRPYILWLPPPSIFLWFKYLNDLLNCRYSHVVLQRLSFHFHGVLSPSFPIQQPFLPHS</sequence>
<name>A0A2P5CTN9_TREOI</name>
<evidence type="ECO:0000313" key="1">
    <source>
        <dbReference type="EMBL" id="PON64316.1"/>
    </source>
</evidence>
<organism evidence="1 2">
    <name type="scientific">Trema orientale</name>
    <name type="common">Charcoal tree</name>
    <name type="synonym">Celtis orientalis</name>
    <dbReference type="NCBI Taxonomy" id="63057"/>
    <lineage>
        <taxon>Eukaryota</taxon>
        <taxon>Viridiplantae</taxon>
        <taxon>Streptophyta</taxon>
        <taxon>Embryophyta</taxon>
        <taxon>Tracheophyta</taxon>
        <taxon>Spermatophyta</taxon>
        <taxon>Magnoliopsida</taxon>
        <taxon>eudicotyledons</taxon>
        <taxon>Gunneridae</taxon>
        <taxon>Pentapetalae</taxon>
        <taxon>rosids</taxon>
        <taxon>fabids</taxon>
        <taxon>Rosales</taxon>
        <taxon>Cannabaceae</taxon>
        <taxon>Trema</taxon>
    </lineage>
</organism>
<accession>A0A2P5CTN9</accession>
<gene>
    <name evidence="1" type="ORF">TorRG33x02_273380</name>
</gene>
<dbReference type="AlphaFoldDB" id="A0A2P5CTN9"/>
<evidence type="ECO:0000313" key="2">
    <source>
        <dbReference type="Proteomes" id="UP000237000"/>
    </source>
</evidence>
<comment type="caution">
    <text evidence="1">The sequence shown here is derived from an EMBL/GenBank/DDBJ whole genome shotgun (WGS) entry which is preliminary data.</text>
</comment>
<reference evidence="2" key="1">
    <citation type="submission" date="2016-06" db="EMBL/GenBank/DDBJ databases">
        <title>Parallel loss of symbiosis genes in relatives of nitrogen-fixing non-legume Parasponia.</title>
        <authorList>
            <person name="Van Velzen R."/>
            <person name="Holmer R."/>
            <person name="Bu F."/>
            <person name="Rutten L."/>
            <person name="Van Zeijl A."/>
            <person name="Liu W."/>
            <person name="Santuari L."/>
            <person name="Cao Q."/>
            <person name="Sharma T."/>
            <person name="Shen D."/>
            <person name="Roswanjaya Y."/>
            <person name="Wardhani T."/>
            <person name="Kalhor M.S."/>
            <person name="Jansen J."/>
            <person name="Van den Hoogen J."/>
            <person name="Gungor B."/>
            <person name="Hartog M."/>
            <person name="Hontelez J."/>
            <person name="Verver J."/>
            <person name="Yang W.-C."/>
            <person name="Schijlen E."/>
            <person name="Repin R."/>
            <person name="Schilthuizen M."/>
            <person name="Schranz E."/>
            <person name="Heidstra R."/>
            <person name="Miyata K."/>
            <person name="Fedorova E."/>
            <person name="Kohlen W."/>
            <person name="Bisseling T."/>
            <person name="Smit S."/>
            <person name="Geurts R."/>
        </authorList>
    </citation>
    <scope>NUCLEOTIDE SEQUENCE [LARGE SCALE GENOMIC DNA]</scope>
    <source>
        <strain evidence="2">cv. RG33-2</strain>
    </source>
</reference>
<dbReference type="Proteomes" id="UP000237000">
    <property type="component" value="Unassembled WGS sequence"/>
</dbReference>
<protein>
    <submittedName>
        <fullName evidence="1">Uncharacterized protein</fullName>
    </submittedName>
</protein>
<dbReference type="InParanoid" id="A0A2P5CTN9"/>
<dbReference type="EMBL" id="JXTC01000329">
    <property type="protein sequence ID" value="PON64316.1"/>
    <property type="molecule type" value="Genomic_DNA"/>
</dbReference>
<proteinExistence type="predicted"/>
<keyword evidence="2" id="KW-1185">Reference proteome</keyword>